<dbReference type="Proteomes" id="UP000676649">
    <property type="component" value="Chromosome"/>
</dbReference>
<dbReference type="EMBL" id="CP073754">
    <property type="protein sequence ID" value="QWF71561.1"/>
    <property type="molecule type" value="Genomic_DNA"/>
</dbReference>
<accession>A0A975MQB5</accession>
<evidence type="ECO:0000259" key="1">
    <source>
        <dbReference type="Pfam" id="PF10040"/>
    </source>
</evidence>
<keyword evidence="3" id="KW-1185">Reference proteome</keyword>
<gene>
    <name evidence="2" type="primary">cas6</name>
    <name evidence="2" type="ORF">KEF85_03510</name>
</gene>
<protein>
    <submittedName>
        <fullName evidence="2">CRISPR system precrRNA processing endoribonuclease RAMP protein Cas6</fullName>
    </submittedName>
</protein>
<dbReference type="RefSeq" id="WP_215583343.1">
    <property type="nucleotide sequence ID" value="NZ_CP073754.1"/>
</dbReference>
<evidence type="ECO:0000313" key="3">
    <source>
        <dbReference type="Proteomes" id="UP000676649"/>
    </source>
</evidence>
<dbReference type="Pfam" id="PF10040">
    <property type="entry name" value="CRISPR_Cas6"/>
    <property type="match status" value="1"/>
</dbReference>
<organism evidence="2 3">
    <name type="scientific">Methylomonas paludis</name>
    <dbReference type="NCBI Taxonomy" id="1173101"/>
    <lineage>
        <taxon>Bacteria</taxon>
        <taxon>Pseudomonadati</taxon>
        <taxon>Pseudomonadota</taxon>
        <taxon>Gammaproteobacteria</taxon>
        <taxon>Methylococcales</taxon>
        <taxon>Methylococcaceae</taxon>
        <taxon>Methylomonas</taxon>
    </lineage>
</organism>
<dbReference type="AlphaFoldDB" id="A0A975MQB5"/>
<dbReference type="KEGG" id="mpad:KEF85_03510"/>
<proteinExistence type="predicted"/>
<feature type="domain" description="CRISPR-associated protein Cas6 C-terminal" evidence="1">
    <location>
        <begin position="184"/>
        <end position="308"/>
    </location>
</feature>
<name>A0A975MQB5_9GAMM</name>
<reference evidence="2" key="1">
    <citation type="submission" date="2021-04" db="EMBL/GenBank/DDBJ databases">
        <title>Draft genome sequence data of methanotrophic Methylovulum sp. strain S1L and Methylomonas sp. strain S2AM isolated from boreal lake water columns.</title>
        <authorList>
            <person name="Rissanen A.J."/>
            <person name="Mangayil R."/>
            <person name="Svenning M.M."/>
            <person name="Khanongnuch R."/>
        </authorList>
    </citation>
    <scope>NUCLEOTIDE SEQUENCE</scope>
    <source>
        <strain evidence="2">S2AM</strain>
    </source>
</reference>
<evidence type="ECO:0000313" key="2">
    <source>
        <dbReference type="EMBL" id="QWF71561.1"/>
    </source>
</evidence>
<sequence length="329" mass="37160">MAKTNQPTIPLKIYRFYFDTGEKIHLPEYSGSAWRGAFGHALKRTVCVVRNTPCQQCLLKNACAYSYIFETPPPANTEKMRKYNATPHPVVLRLTQGSTKINDYYQLDTVLFGHGQRYFPYIIHALQTAGMNGIGGHRQIFKLVRIAEIGLDDQEKLVYERGELLAQSPASSPNVPAMPNRIEISFNSPIRIQQNSKNVADAGFTFAAFFGALLRRISLISYFHTDNPLDTDFAGLVVRAKTVQFSSQNLNWYDWTRYSSRQQTEMQMGGVIGTVELDLHDLEEFWPYLWLGQFTHVGKGTMMGMGAYTIKPTSLPAHESATKSLIMPT</sequence>
<dbReference type="Gene3D" id="3.30.70.1900">
    <property type="match status" value="1"/>
</dbReference>
<dbReference type="InterPro" id="IPR019267">
    <property type="entry name" value="CRISPR-assoc_Cas6_C"/>
</dbReference>